<protein>
    <submittedName>
        <fullName evidence="1">Uncharacterized protein</fullName>
    </submittedName>
</protein>
<reference evidence="1" key="1">
    <citation type="submission" date="2020-01" db="EMBL/GenBank/DDBJ databases">
        <authorList>
            <person name="Meier V. D."/>
            <person name="Meier V D."/>
        </authorList>
    </citation>
    <scope>NUCLEOTIDE SEQUENCE</scope>
    <source>
        <strain evidence="1">HLG_WM_MAG_03</strain>
    </source>
</reference>
<name>A0A6S6TIR4_9BACT</name>
<proteinExistence type="predicted"/>
<sequence length="66" mass="7611">MSTINYTPKQFINKYQQLPNNLAQLLLDAVAYWEKANPNQKIIIPTTESLKIKGTGYFKENNSYNS</sequence>
<gene>
    <name evidence="1" type="ORF">HELGO_WM45211</name>
</gene>
<accession>A0A6S6TIR4</accession>
<organism evidence="1">
    <name type="scientific">uncultured Sulfurovum sp</name>
    <dbReference type="NCBI Taxonomy" id="269237"/>
    <lineage>
        <taxon>Bacteria</taxon>
        <taxon>Pseudomonadati</taxon>
        <taxon>Campylobacterota</taxon>
        <taxon>Epsilonproteobacteria</taxon>
        <taxon>Campylobacterales</taxon>
        <taxon>Sulfurovaceae</taxon>
        <taxon>Sulfurovum</taxon>
        <taxon>environmental samples</taxon>
    </lineage>
</organism>
<evidence type="ECO:0000313" key="1">
    <source>
        <dbReference type="EMBL" id="CAA6814915.1"/>
    </source>
</evidence>
<dbReference type="EMBL" id="CACVAR010000246">
    <property type="protein sequence ID" value="CAA6814915.1"/>
    <property type="molecule type" value="Genomic_DNA"/>
</dbReference>
<dbReference type="AlphaFoldDB" id="A0A6S6TIR4"/>